<feature type="coiled-coil region" evidence="1">
    <location>
        <begin position="36"/>
        <end position="63"/>
    </location>
</feature>
<keyword evidence="3" id="KW-1185">Reference proteome</keyword>
<dbReference type="Pfam" id="PF19380">
    <property type="entry name" value="DUF5955"/>
    <property type="match status" value="1"/>
</dbReference>
<name>A0A7W3LWN6_ACTNM</name>
<dbReference type="RefSeq" id="WP_182847560.1">
    <property type="nucleotide sequence ID" value="NZ_BAAALP010000058.1"/>
</dbReference>
<dbReference type="InterPro" id="IPR045999">
    <property type="entry name" value="DUF5955"/>
</dbReference>
<evidence type="ECO:0000313" key="2">
    <source>
        <dbReference type="EMBL" id="MBA8955575.1"/>
    </source>
</evidence>
<protein>
    <submittedName>
        <fullName evidence="2">ABC-type transporter Mla subunit MlaD</fullName>
    </submittedName>
</protein>
<comment type="caution">
    <text evidence="2">The sequence shown here is derived from an EMBL/GenBank/DDBJ whole genome shotgun (WGS) entry which is preliminary data.</text>
</comment>
<dbReference type="EMBL" id="JACJIA010000012">
    <property type="protein sequence ID" value="MBA8955575.1"/>
    <property type="molecule type" value="Genomic_DNA"/>
</dbReference>
<organism evidence="2 3">
    <name type="scientific">Actinomadura namibiensis</name>
    <dbReference type="NCBI Taxonomy" id="182080"/>
    <lineage>
        <taxon>Bacteria</taxon>
        <taxon>Bacillati</taxon>
        <taxon>Actinomycetota</taxon>
        <taxon>Actinomycetes</taxon>
        <taxon>Streptosporangiales</taxon>
        <taxon>Thermomonosporaceae</taxon>
        <taxon>Actinomadura</taxon>
    </lineage>
</organism>
<sequence>MSQNDDYRINITGNVSGQVGSGRNVHQTQNVGAARADEVTAALDRLEDLLRRHADRLAEADRATRDVEALRRELQEPDPDPEALRDTTGRLARRVAGVTVLVEAVNGLTALLGLGG</sequence>
<proteinExistence type="predicted"/>
<gene>
    <name evidence="2" type="ORF">HNR61_007251</name>
</gene>
<dbReference type="AlphaFoldDB" id="A0A7W3LWN6"/>
<reference evidence="2 3" key="1">
    <citation type="submission" date="2020-08" db="EMBL/GenBank/DDBJ databases">
        <title>Genomic Encyclopedia of Type Strains, Phase IV (KMG-IV): sequencing the most valuable type-strain genomes for metagenomic binning, comparative biology and taxonomic classification.</title>
        <authorList>
            <person name="Goeker M."/>
        </authorList>
    </citation>
    <scope>NUCLEOTIDE SEQUENCE [LARGE SCALE GENOMIC DNA]</scope>
    <source>
        <strain evidence="2 3">DSM 44197</strain>
    </source>
</reference>
<accession>A0A7W3LWN6</accession>
<keyword evidence="1" id="KW-0175">Coiled coil</keyword>
<dbReference type="Proteomes" id="UP000572680">
    <property type="component" value="Unassembled WGS sequence"/>
</dbReference>
<evidence type="ECO:0000313" key="3">
    <source>
        <dbReference type="Proteomes" id="UP000572680"/>
    </source>
</evidence>
<evidence type="ECO:0000256" key="1">
    <source>
        <dbReference type="SAM" id="Coils"/>
    </source>
</evidence>